<dbReference type="EMBL" id="GBRH01268938">
    <property type="protein sequence ID" value="JAD28957.1"/>
    <property type="molecule type" value="Transcribed_RNA"/>
</dbReference>
<proteinExistence type="predicted"/>
<sequence>MTFIFFISSNCSSK</sequence>
<protein>
    <submittedName>
        <fullName evidence="1">Uncharacterized protein</fullName>
    </submittedName>
</protein>
<accession>A0A0A8Z277</accession>
<evidence type="ECO:0000313" key="1">
    <source>
        <dbReference type="EMBL" id="JAD28957.1"/>
    </source>
</evidence>
<reference evidence="1" key="1">
    <citation type="submission" date="2014-09" db="EMBL/GenBank/DDBJ databases">
        <authorList>
            <person name="Magalhaes I.L.F."/>
            <person name="Oliveira U."/>
            <person name="Santos F.R."/>
            <person name="Vidigal T.H.D.A."/>
            <person name="Brescovit A.D."/>
            <person name="Santos A.J."/>
        </authorList>
    </citation>
    <scope>NUCLEOTIDE SEQUENCE</scope>
    <source>
        <tissue evidence="1">Shoot tissue taken approximately 20 cm above the soil surface</tissue>
    </source>
</reference>
<name>A0A0A8Z277_ARUDO</name>
<organism evidence="1">
    <name type="scientific">Arundo donax</name>
    <name type="common">Giant reed</name>
    <name type="synonym">Donax arundinaceus</name>
    <dbReference type="NCBI Taxonomy" id="35708"/>
    <lineage>
        <taxon>Eukaryota</taxon>
        <taxon>Viridiplantae</taxon>
        <taxon>Streptophyta</taxon>
        <taxon>Embryophyta</taxon>
        <taxon>Tracheophyta</taxon>
        <taxon>Spermatophyta</taxon>
        <taxon>Magnoliopsida</taxon>
        <taxon>Liliopsida</taxon>
        <taxon>Poales</taxon>
        <taxon>Poaceae</taxon>
        <taxon>PACMAD clade</taxon>
        <taxon>Arundinoideae</taxon>
        <taxon>Arundineae</taxon>
        <taxon>Arundo</taxon>
    </lineage>
</organism>
<reference evidence="1" key="2">
    <citation type="journal article" date="2015" name="Data Brief">
        <title>Shoot transcriptome of the giant reed, Arundo donax.</title>
        <authorList>
            <person name="Barrero R.A."/>
            <person name="Guerrero F.D."/>
            <person name="Moolhuijzen P."/>
            <person name="Goolsby J.A."/>
            <person name="Tidwell J."/>
            <person name="Bellgard S.E."/>
            <person name="Bellgard M.I."/>
        </authorList>
    </citation>
    <scope>NUCLEOTIDE SEQUENCE</scope>
    <source>
        <tissue evidence="1">Shoot tissue taken approximately 20 cm above the soil surface</tissue>
    </source>
</reference>